<keyword evidence="2" id="KW-1185">Reference proteome</keyword>
<gene>
    <name evidence="1" type="ORF">J2X78_003250</name>
</gene>
<proteinExistence type="predicted"/>
<organism evidence="1 2">
    <name type="scientific">Pedobacter africanus</name>
    <dbReference type="NCBI Taxonomy" id="151894"/>
    <lineage>
        <taxon>Bacteria</taxon>
        <taxon>Pseudomonadati</taxon>
        <taxon>Bacteroidota</taxon>
        <taxon>Sphingobacteriia</taxon>
        <taxon>Sphingobacteriales</taxon>
        <taxon>Sphingobacteriaceae</taxon>
        <taxon>Pedobacter</taxon>
    </lineage>
</organism>
<name>A0ACC6KZM3_9SPHI</name>
<evidence type="ECO:0000313" key="2">
    <source>
        <dbReference type="Proteomes" id="UP001246858"/>
    </source>
</evidence>
<accession>A0ACC6KZM3</accession>
<dbReference type="Proteomes" id="UP001246858">
    <property type="component" value="Unassembled WGS sequence"/>
</dbReference>
<comment type="caution">
    <text evidence="1">The sequence shown here is derived from an EMBL/GenBank/DDBJ whole genome shotgun (WGS) entry which is preliminary data.</text>
</comment>
<dbReference type="EMBL" id="JAVDTF010000003">
    <property type="protein sequence ID" value="MDR6784676.1"/>
    <property type="molecule type" value="Genomic_DNA"/>
</dbReference>
<protein>
    <submittedName>
        <fullName evidence="1">Uncharacterized protein</fullName>
    </submittedName>
</protein>
<evidence type="ECO:0000313" key="1">
    <source>
        <dbReference type="EMBL" id="MDR6784676.1"/>
    </source>
</evidence>
<reference evidence="1" key="1">
    <citation type="submission" date="2023-07" db="EMBL/GenBank/DDBJ databases">
        <title>Sorghum-associated microbial communities from plants grown in Nebraska, USA.</title>
        <authorList>
            <person name="Schachtman D."/>
        </authorList>
    </citation>
    <scope>NUCLEOTIDE SEQUENCE</scope>
    <source>
        <strain evidence="1">2697</strain>
    </source>
</reference>
<sequence length="819" mass="91201">MRQFILSLALLATTLVASGQQRKAPAYPLVTHDPYFSIWSFSDQLNATPTKHWTGTNHGLSGWIKVDGKVYSFLGMAEKHFEVLLPTAEDQRYTAKYTESLPAAGWEKADYNDEDWKTGNAPFGDGEAKTQWKSDQLWMRREFNLDKIELKGLNLRINHDDNIQLFLNGVEVYSCNCWTGKYVYIPIDEKVKGALKKGKNVIAAYIKNTAGGQWLDVGLAVEKPAAELKQVLLARQNNVTINATQTIYQFTAGKVDLELTFTSPLLMDNLDLLARPVSYVSFKLKANDGKKHLAEVYFGASTAIATNNPVQEVAASGYRNGVLSVLKAGTTAQPVLQKRGDDLRIDWGYLYVAVAQNSGKQYVVSSPTALSSFITGKVPAVPAKGKNLTLATVLPFNVSAAAAEKTVLIGYDDIESVQYFGTNLKPWWNRKNNQTIDRQLTLAAHEQAAVLQKCRAFNQQYYAANLKAGGKAYADLSAVSYRQAISAHKLVESPQGEILFLSKENFSNGSINTVDVTYPSAPLFLVYNTDLLKGMLNGIFYYSESGKWRKPFPAHDLGTYPLANGQTYGEDMPVEEAGNMLILTAAIARVEGNAIYAKKHWKTLSIWADYLSKNGFDPVNQLCTDDFAGHLARNTNLSVKAIVALGGYGMLAAQLGEKDAAAKYSPMAKEMAKKWMEMAGAGDHYALTFDLKNTWSQKYNLVWDKLLKLDIFPKSVYKNEIDFYLKKQNAFGLPLDSRKTYTKSDWIVWTATLTDNQADFEQLIQPIYKFVLESPSRVPLSDWYETTNGKQVGFQARSVVGGYAIKLLDARLNERKKTK</sequence>